<dbReference type="InterPro" id="IPR006059">
    <property type="entry name" value="SBP"/>
</dbReference>
<reference evidence="7" key="1">
    <citation type="submission" date="2020-09" db="EMBL/GenBank/DDBJ databases">
        <title>A novel bacterium of genus Paenibacillus, isolated from South China Sea.</title>
        <authorList>
            <person name="Huang H."/>
            <person name="Mo K."/>
            <person name="Hu Y."/>
        </authorList>
    </citation>
    <scope>NUCLEOTIDE SEQUENCE</scope>
    <source>
        <strain evidence="7">IB182493</strain>
    </source>
</reference>
<dbReference type="PANTHER" id="PTHR43649">
    <property type="entry name" value="ARABINOSE-BINDING PROTEIN-RELATED"/>
    <property type="match status" value="1"/>
</dbReference>
<organism evidence="7 8">
    <name type="scientific">Paenibacillus arenilitoris</name>
    <dbReference type="NCBI Taxonomy" id="2772299"/>
    <lineage>
        <taxon>Bacteria</taxon>
        <taxon>Bacillati</taxon>
        <taxon>Bacillota</taxon>
        <taxon>Bacilli</taxon>
        <taxon>Bacillales</taxon>
        <taxon>Paenibacillaceae</taxon>
        <taxon>Paenibacillus</taxon>
    </lineage>
</organism>
<keyword evidence="3" id="KW-0472">Membrane</keyword>
<feature type="chain" id="PRO_5038024983" evidence="6">
    <location>
        <begin position="21"/>
        <end position="551"/>
    </location>
</feature>
<keyword evidence="2 6" id="KW-0732">Signal</keyword>
<proteinExistence type="predicted"/>
<keyword evidence="5" id="KW-0449">Lipoprotein</keyword>
<dbReference type="InterPro" id="IPR050490">
    <property type="entry name" value="Bact_solute-bd_prot1"/>
</dbReference>
<protein>
    <submittedName>
        <fullName evidence="7">ABC transporter substrate-binding protein</fullName>
    </submittedName>
</protein>
<evidence type="ECO:0000313" key="7">
    <source>
        <dbReference type="EMBL" id="MBD2870047.1"/>
    </source>
</evidence>
<gene>
    <name evidence="7" type="ORF">IDH41_15770</name>
</gene>
<evidence type="ECO:0000256" key="4">
    <source>
        <dbReference type="ARBA" id="ARBA00023139"/>
    </source>
</evidence>
<sequence>MNKALMACLGLFLLTLTVLAGCSGNKQEQEPAETDTIDSLSVSPAGQFPIVNEKITLKVLVKGSAFVEDFATNEYTKFLEEKTNIHIEWDVAPEKSAVEKLNLVLGSGDLPDVIMGFSISPTQQLIYGGQGNFIALNDLIEEYGTETKKLFEQFPKVKDEITAPGGNIYALPQVNDCYHCSMAQKTWIYKPWLDKLGLAMPTTTDEMYEVLKAFKTQDPNGNGKADEIPLAGASVGPSVNIDSFLMNAFTLNPGDKKLYMNDGKVDVSFNKPEWKDGLAYLHKLYAEGLIAPESFTQDRNQVKQMGENPDIPILGVATAMHNGAFTDFNGESGRWLDFVAVPPLKGPKGLQITPFRSSVTQGQYIITSANKYPEAAFRLADLMYDQEMTLRNTVGRPGMEWDWAESGEVGINGMQAIWKELDSDLPTVQNVKWSQVGPSLRTNDFRLGMMADPDNPLEVILYNETKNKYEPFRQKQESVLPELFFTNEQAAELADLDKTITDFVKEMTARFIIGDANLEKEWETYLENLESMNLPRYLEIYQSAYDAKYKE</sequence>
<dbReference type="AlphaFoldDB" id="A0A927H708"/>
<feature type="signal peptide" evidence="6">
    <location>
        <begin position="1"/>
        <end position="20"/>
    </location>
</feature>
<keyword evidence="1" id="KW-1003">Cell membrane</keyword>
<evidence type="ECO:0000256" key="2">
    <source>
        <dbReference type="ARBA" id="ARBA00022729"/>
    </source>
</evidence>
<comment type="caution">
    <text evidence="7">The sequence shown here is derived from an EMBL/GenBank/DDBJ whole genome shotgun (WGS) entry which is preliminary data.</text>
</comment>
<dbReference type="SUPFAM" id="SSF53850">
    <property type="entry name" value="Periplasmic binding protein-like II"/>
    <property type="match status" value="1"/>
</dbReference>
<evidence type="ECO:0000256" key="6">
    <source>
        <dbReference type="SAM" id="SignalP"/>
    </source>
</evidence>
<dbReference type="CDD" id="cd13581">
    <property type="entry name" value="PBP2_AlgQ_like_2"/>
    <property type="match status" value="1"/>
</dbReference>
<dbReference type="Gene3D" id="3.40.190.10">
    <property type="entry name" value="Periplasmic binding protein-like II"/>
    <property type="match status" value="2"/>
</dbReference>
<dbReference type="Proteomes" id="UP000632125">
    <property type="component" value="Unassembled WGS sequence"/>
</dbReference>
<accession>A0A927H708</accession>
<dbReference type="PROSITE" id="PS51257">
    <property type="entry name" value="PROKAR_LIPOPROTEIN"/>
    <property type="match status" value="1"/>
</dbReference>
<dbReference type="EMBL" id="JACXIY010000017">
    <property type="protein sequence ID" value="MBD2870047.1"/>
    <property type="molecule type" value="Genomic_DNA"/>
</dbReference>
<name>A0A927H708_9BACL</name>
<keyword evidence="8" id="KW-1185">Reference proteome</keyword>
<dbReference type="PANTHER" id="PTHR43649:SF33">
    <property type="entry name" value="POLYGALACTURONAN_RHAMNOGALACTURONAN-BINDING PROTEIN YTCQ"/>
    <property type="match status" value="1"/>
</dbReference>
<evidence type="ECO:0000256" key="1">
    <source>
        <dbReference type="ARBA" id="ARBA00022475"/>
    </source>
</evidence>
<evidence type="ECO:0000256" key="5">
    <source>
        <dbReference type="ARBA" id="ARBA00023288"/>
    </source>
</evidence>
<dbReference type="Pfam" id="PF01547">
    <property type="entry name" value="SBP_bac_1"/>
    <property type="match status" value="1"/>
</dbReference>
<evidence type="ECO:0000256" key="3">
    <source>
        <dbReference type="ARBA" id="ARBA00023136"/>
    </source>
</evidence>
<evidence type="ECO:0000313" key="8">
    <source>
        <dbReference type="Proteomes" id="UP000632125"/>
    </source>
</evidence>
<keyword evidence="4" id="KW-0564">Palmitate</keyword>